<proteinExistence type="predicted"/>
<evidence type="ECO:0000313" key="1">
    <source>
        <dbReference type="WBParaSite" id="MCU_013155-RA"/>
    </source>
</evidence>
<reference evidence="1" key="1">
    <citation type="submission" date="2019-11" db="UniProtKB">
        <authorList>
            <consortium name="WormBaseParasite"/>
        </authorList>
    </citation>
    <scope>IDENTIFICATION</scope>
</reference>
<dbReference type="AlphaFoldDB" id="A0A5K3FYY3"/>
<sequence length="150" mass="17090">MNDMKRHDNQRVQRMMKTCLSKRPCRRPTTHFYVASDADQLYDITITYLGSTSPNKNILFSFRLSADVLDLNVTTCIENGGVIMAHRNHLQIRFSDVVLRADVIVDARNRLNIANTQVGFGSISSGGVNFDNNYYNLLVQKLAKFIDKKC</sequence>
<dbReference type="WBParaSite" id="MCU_013155-RA">
    <property type="protein sequence ID" value="MCU_013155-RA"/>
    <property type="gene ID" value="MCU_013155"/>
</dbReference>
<organism evidence="1">
    <name type="scientific">Mesocestoides corti</name>
    <name type="common">Flatworm</name>
    <dbReference type="NCBI Taxonomy" id="53468"/>
    <lineage>
        <taxon>Eukaryota</taxon>
        <taxon>Metazoa</taxon>
        <taxon>Spiralia</taxon>
        <taxon>Lophotrochozoa</taxon>
        <taxon>Platyhelminthes</taxon>
        <taxon>Cestoda</taxon>
        <taxon>Eucestoda</taxon>
        <taxon>Cyclophyllidea</taxon>
        <taxon>Mesocestoididae</taxon>
        <taxon>Mesocestoides</taxon>
    </lineage>
</organism>
<name>A0A5K3FYY3_MESCO</name>
<protein>
    <submittedName>
        <fullName evidence="1">LAM_G_DOMAIN domain-containing protein</fullName>
    </submittedName>
</protein>
<accession>A0A5K3FYY3</accession>